<protein>
    <submittedName>
        <fullName evidence="2">NADH dehydrogenase subunit 6</fullName>
    </submittedName>
</protein>
<feature type="transmembrane region" description="Helical" evidence="1">
    <location>
        <begin position="78"/>
        <end position="98"/>
    </location>
</feature>
<feature type="transmembrane region" description="Helical" evidence="1">
    <location>
        <begin position="54"/>
        <end position="72"/>
    </location>
</feature>
<keyword evidence="1" id="KW-0812">Transmembrane</keyword>
<feature type="transmembrane region" description="Helical" evidence="1">
    <location>
        <begin position="119"/>
        <end position="144"/>
    </location>
</feature>
<gene>
    <name evidence="2" type="primary">nad6</name>
</gene>
<dbReference type="AlphaFoldDB" id="A0A0U2EZI2"/>
<accession>A0A0U2EZI2</accession>
<reference evidence="2" key="1">
    <citation type="journal article" date="2015" name="Mitochondrial DNA">
        <title>Mitochondrial genome of Micrura bella (Nemertea: Heteronemertea), the largest mitochondrial genome known to phylum Nemertea.</title>
        <authorList>
            <person name="Shen C."/>
            <person name="Shi-Chun S."/>
        </authorList>
    </citation>
    <scope>NUCLEOTIDE SEQUENCE</scope>
</reference>
<keyword evidence="1" id="KW-1133">Transmembrane helix</keyword>
<organism evidence="2">
    <name type="scientific">Micrura bella</name>
    <dbReference type="NCBI Taxonomy" id="1692167"/>
    <lineage>
        <taxon>Eukaryota</taxon>
        <taxon>Metazoa</taxon>
        <taxon>Spiralia</taxon>
        <taxon>Lophotrochozoa</taxon>
        <taxon>Nemertea</taxon>
        <taxon>Pilidiophora</taxon>
        <taxon>Heteronemertea</taxon>
        <taxon>Lineidae</taxon>
        <taxon>Micrura</taxon>
    </lineage>
</organism>
<geneLocation type="mitochondrion" evidence="2"/>
<keyword evidence="2" id="KW-0496">Mitochondrion</keyword>
<evidence type="ECO:0000313" key="2">
    <source>
        <dbReference type="EMBL" id="AKT74019.1"/>
    </source>
</evidence>
<proteinExistence type="predicted"/>
<feature type="transmembrane region" description="Helical" evidence="1">
    <location>
        <begin position="31"/>
        <end position="49"/>
    </location>
</feature>
<keyword evidence="1" id="KW-0472">Membrane</keyword>
<evidence type="ECO:0000256" key="1">
    <source>
        <dbReference type="SAM" id="Phobius"/>
    </source>
</evidence>
<name>A0A0U2EZI2_9BILA</name>
<dbReference type="EMBL" id="KR703629">
    <property type="protein sequence ID" value="AKT74019.1"/>
    <property type="molecule type" value="Genomic_DNA"/>
</dbReference>
<sequence length="152" mass="16899">MSLLFVSSLVFSFLLLLPLMQQPISFVVVMLIMAGSLSAFLGLAGVVWYGFSLFLIYVGGLLVMFGYVVVLVPNFVFSWFSVGFVFFLGVLMSFVVFYKFDFFDGVFDMALELYSDMSFVVLVGLGVVLFLALVCVVKVCYFHSGSLRPFVA</sequence>